<dbReference type="VEuPathDB" id="FungiDB:CDV56_106560"/>
<proteinExistence type="predicted"/>
<dbReference type="Proteomes" id="UP000215305">
    <property type="component" value="Unassembled WGS sequence"/>
</dbReference>
<dbReference type="OrthoDB" id="5302720at2759"/>
<dbReference type="GeneID" id="38128534"/>
<keyword evidence="6" id="KW-1185">Reference proteome</keyword>
<feature type="domain" description="Alginate lyase" evidence="4">
    <location>
        <begin position="75"/>
        <end position="310"/>
    </location>
</feature>
<dbReference type="RefSeq" id="XP_026615077.1">
    <property type="nucleotide sequence ID" value="XM_026760179.1"/>
</dbReference>
<dbReference type="SUPFAM" id="SSF48230">
    <property type="entry name" value="Chondroitin AC/alginate lyase"/>
    <property type="match status" value="1"/>
</dbReference>
<dbReference type="Pfam" id="PF05426">
    <property type="entry name" value="Alginate_lyase"/>
    <property type="match status" value="1"/>
</dbReference>
<feature type="chain" id="PRO_5017230115" description="Alginate lyase domain-containing protein" evidence="3">
    <location>
        <begin position="18"/>
        <end position="400"/>
    </location>
</feature>
<gene>
    <name evidence="5" type="ORF">CDV56_106560</name>
</gene>
<evidence type="ECO:0000256" key="2">
    <source>
        <dbReference type="ARBA" id="ARBA00023239"/>
    </source>
</evidence>
<evidence type="ECO:0000313" key="5">
    <source>
        <dbReference type="EMBL" id="RHZ57486.1"/>
    </source>
</evidence>
<evidence type="ECO:0000256" key="3">
    <source>
        <dbReference type="SAM" id="SignalP"/>
    </source>
</evidence>
<comment type="caution">
    <text evidence="5">The sequence shown here is derived from an EMBL/GenBank/DDBJ whole genome shotgun (WGS) entry which is preliminary data.</text>
</comment>
<dbReference type="InterPro" id="IPR008929">
    <property type="entry name" value="Chondroitin_lyas"/>
</dbReference>
<sequence length="400" mass="43978">MKMKFAIWSGLLALSSARSLSHSHRQGNNFAHPGLLHTAADFARITGKVNSKAKPWLTGWYKLTNSSYLSLNYADSPQVVVYRGSDGTHSQNYASLYRDIAAAYVMAIYWKMTGDTAYADKAIGILDDWASTLTAISGSSDKFLAAGIYGYEIANAAEIMRTYDGWPAQDVTKFQEMMVSVFYPLSHIFLEQHNGAAIDHYWANWDLCNIASIISIGVLTDNRTMYDEGIDYFKNGAGNGQIEKAIWKLYEVDGETLGQGQEAGRDQGHAMLDFAMLGVIAQSAHNQGDDLFGYLDNRILAGAEYAAKYNLGNDVPYTTYTNSDVTQPVISNSSCGDIRPMWELLYNHYGVLKGLNVTYTKEYRDLVVKDGSGAEGGGGNYGPNSGGYDQLGYGTLMYTL</sequence>
<dbReference type="GO" id="GO:0016829">
    <property type="term" value="F:lyase activity"/>
    <property type="evidence" value="ECO:0007669"/>
    <property type="project" value="UniProtKB-KW"/>
</dbReference>
<dbReference type="GO" id="GO:0042597">
    <property type="term" value="C:periplasmic space"/>
    <property type="evidence" value="ECO:0007669"/>
    <property type="project" value="InterPro"/>
</dbReference>
<dbReference type="InterPro" id="IPR008397">
    <property type="entry name" value="Alginate_lyase_dom"/>
</dbReference>
<dbReference type="STRING" id="41047.A0A397H755"/>
<evidence type="ECO:0000313" key="6">
    <source>
        <dbReference type="Proteomes" id="UP000215305"/>
    </source>
</evidence>
<organism evidence="5 6">
    <name type="scientific">Aspergillus thermomutatus</name>
    <name type="common">Neosartorya pseudofischeri</name>
    <dbReference type="NCBI Taxonomy" id="41047"/>
    <lineage>
        <taxon>Eukaryota</taxon>
        <taxon>Fungi</taxon>
        <taxon>Dikarya</taxon>
        <taxon>Ascomycota</taxon>
        <taxon>Pezizomycotina</taxon>
        <taxon>Eurotiomycetes</taxon>
        <taxon>Eurotiomycetidae</taxon>
        <taxon>Eurotiales</taxon>
        <taxon>Aspergillaceae</taxon>
        <taxon>Aspergillus</taxon>
        <taxon>Aspergillus subgen. Fumigati</taxon>
    </lineage>
</organism>
<reference evidence="5" key="1">
    <citation type="submission" date="2018-08" db="EMBL/GenBank/DDBJ databases">
        <title>Draft genome sequence of azole-resistant Aspergillus thermomutatus (Neosartorya pseudofischeri) strain HMR AF 39, isolated from a human nasal aspirate.</title>
        <authorList>
            <person name="Parent-Michaud M."/>
            <person name="Dufresne P.J."/>
            <person name="Fournier E."/>
            <person name="Martineau C."/>
            <person name="Moreira S."/>
            <person name="Perkins V."/>
            <person name="De Repentigny L."/>
            <person name="Dufresne S.F."/>
        </authorList>
    </citation>
    <scope>NUCLEOTIDE SEQUENCE [LARGE SCALE GENOMIC DNA]</scope>
    <source>
        <strain evidence="5">HMR AF 39</strain>
    </source>
</reference>
<dbReference type="EMBL" id="NKHU02000078">
    <property type="protein sequence ID" value="RHZ57486.1"/>
    <property type="molecule type" value="Genomic_DNA"/>
</dbReference>
<protein>
    <recommendedName>
        <fullName evidence="4">Alginate lyase domain-containing protein</fullName>
    </recommendedName>
</protein>
<dbReference type="AlphaFoldDB" id="A0A397H755"/>
<keyword evidence="1 3" id="KW-0732">Signal</keyword>
<evidence type="ECO:0000256" key="1">
    <source>
        <dbReference type="ARBA" id="ARBA00022729"/>
    </source>
</evidence>
<accession>A0A397H755</accession>
<name>A0A397H755_ASPTH</name>
<evidence type="ECO:0000259" key="4">
    <source>
        <dbReference type="Pfam" id="PF05426"/>
    </source>
</evidence>
<dbReference type="Gene3D" id="1.50.10.100">
    <property type="entry name" value="Chondroitin AC/alginate lyase"/>
    <property type="match status" value="1"/>
</dbReference>
<keyword evidence="2" id="KW-0456">Lyase</keyword>
<feature type="signal peptide" evidence="3">
    <location>
        <begin position="1"/>
        <end position="17"/>
    </location>
</feature>